<feature type="coiled-coil region" evidence="1">
    <location>
        <begin position="395"/>
        <end position="557"/>
    </location>
</feature>
<protein>
    <submittedName>
        <fullName evidence="3">Hypp8988 protein</fullName>
    </submittedName>
</protein>
<feature type="region of interest" description="Disordered" evidence="2">
    <location>
        <begin position="296"/>
        <end position="327"/>
    </location>
</feature>
<feature type="compositionally biased region" description="Basic and acidic residues" evidence="2">
    <location>
        <begin position="318"/>
        <end position="327"/>
    </location>
</feature>
<organism evidence="3 4">
    <name type="scientific">Branchiostoma lanceolatum</name>
    <name type="common">Common lancelet</name>
    <name type="synonym">Amphioxus lanceolatum</name>
    <dbReference type="NCBI Taxonomy" id="7740"/>
    <lineage>
        <taxon>Eukaryota</taxon>
        <taxon>Metazoa</taxon>
        <taxon>Chordata</taxon>
        <taxon>Cephalochordata</taxon>
        <taxon>Leptocardii</taxon>
        <taxon>Amphioxiformes</taxon>
        <taxon>Branchiostomatidae</taxon>
        <taxon>Branchiostoma</taxon>
    </lineage>
</organism>
<dbReference type="EMBL" id="OV696703">
    <property type="protein sequence ID" value="CAH1251062.1"/>
    <property type="molecule type" value="Genomic_DNA"/>
</dbReference>
<keyword evidence="1" id="KW-0175">Coiled coil</keyword>
<gene>
    <name evidence="3" type="primary">Hypp8988</name>
    <name evidence="3" type="ORF">BLAG_LOCUS11564</name>
</gene>
<feature type="coiled-coil region" evidence="1">
    <location>
        <begin position="337"/>
        <end position="371"/>
    </location>
</feature>
<dbReference type="Proteomes" id="UP000838412">
    <property type="component" value="Chromosome 18"/>
</dbReference>
<dbReference type="AlphaFoldDB" id="A0A8J9ZCC6"/>
<evidence type="ECO:0000256" key="1">
    <source>
        <dbReference type="SAM" id="Coils"/>
    </source>
</evidence>
<feature type="region of interest" description="Disordered" evidence="2">
    <location>
        <begin position="39"/>
        <end position="108"/>
    </location>
</feature>
<keyword evidence="4" id="KW-1185">Reference proteome</keyword>
<accession>A0A8J9ZCC6</accession>
<feature type="region of interest" description="Disordered" evidence="2">
    <location>
        <begin position="597"/>
        <end position="616"/>
    </location>
</feature>
<feature type="compositionally biased region" description="Polar residues" evidence="2">
    <location>
        <begin position="302"/>
        <end position="315"/>
    </location>
</feature>
<evidence type="ECO:0000313" key="3">
    <source>
        <dbReference type="EMBL" id="CAH1251062.1"/>
    </source>
</evidence>
<evidence type="ECO:0000313" key="4">
    <source>
        <dbReference type="Proteomes" id="UP000838412"/>
    </source>
</evidence>
<proteinExistence type="predicted"/>
<reference evidence="3" key="1">
    <citation type="submission" date="2022-01" db="EMBL/GenBank/DDBJ databases">
        <authorList>
            <person name="Braso-Vives M."/>
        </authorList>
    </citation>
    <scope>NUCLEOTIDE SEQUENCE</scope>
</reference>
<sequence length="616" mass="69574">MGHGNLGLLIDLLKGLGKTQLANEAAELERQECMALATMSKRKAPEDASCTKQPKMSRDSGGSDDSDSSGCSSSSSPPEAENMETDEFEGGGNTTSAEGAADGSTFETVGDVHKRIEHLRTKIAKLTRHPKSISKTKTEEVSKACKELDYLVKLLEEQSTGELKVNIALLDTQTREEFQEKCESGAVYKEIGKEVKQVTRSTSDDIVNVRPDVKVEFSSNISENTKYSPAFNAASNVGNTDCDKELSITMESSSPGTTYSTMADTAGATGSLGGRHLFGPVVGEEGIESLRSKLAKMEVESQPKSQFDFKSTNPSPGKRLDADRSEPRRKLTFQFTLEELKSKKKAVQGSVNSLEQKQEQGKKQKVELNTTECVQQLYRQAPDVQKAHKEPTKKLRQEEAERRAIEEIIEKLRQELERTKRRAKMEQQHKELLEQFRQQEAEQRAQRKQMRKLEHQEADLLAGMEQQNEELFEKFRQEEEAERRAIMEKIEKLRQELERTKRRAKMEQQHKELLEQLRQQEGAKRCAIMEQQYKEQFEKLKQLEAQMEQLKELMEKDSPSTDFLPRQLSTLVGRFMMNSWRAVPVGGVDNINRNLPFGSSGHESKSPDEVSGCVIS</sequence>
<evidence type="ECO:0000256" key="2">
    <source>
        <dbReference type="SAM" id="MobiDB-lite"/>
    </source>
</evidence>
<name>A0A8J9ZCC6_BRALA</name>